<dbReference type="EMBL" id="BKCP01005405">
    <property type="protein sequence ID" value="GER37657.1"/>
    <property type="molecule type" value="Genomic_DNA"/>
</dbReference>
<evidence type="ECO:0000313" key="1">
    <source>
        <dbReference type="EMBL" id="GER37657.1"/>
    </source>
</evidence>
<keyword evidence="2" id="KW-1185">Reference proteome</keyword>
<organism evidence="1 2">
    <name type="scientific">Striga asiatica</name>
    <name type="common">Asiatic witchweed</name>
    <name type="synonym">Buchnera asiatica</name>
    <dbReference type="NCBI Taxonomy" id="4170"/>
    <lineage>
        <taxon>Eukaryota</taxon>
        <taxon>Viridiplantae</taxon>
        <taxon>Streptophyta</taxon>
        <taxon>Embryophyta</taxon>
        <taxon>Tracheophyta</taxon>
        <taxon>Spermatophyta</taxon>
        <taxon>Magnoliopsida</taxon>
        <taxon>eudicotyledons</taxon>
        <taxon>Gunneridae</taxon>
        <taxon>Pentapetalae</taxon>
        <taxon>asterids</taxon>
        <taxon>lamiids</taxon>
        <taxon>Lamiales</taxon>
        <taxon>Orobanchaceae</taxon>
        <taxon>Buchnereae</taxon>
        <taxon>Striga</taxon>
    </lineage>
</organism>
<dbReference type="Proteomes" id="UP000325081">
    <property type="component" value="Unassembled WGS sequence"/>
</dbReference>
<dbReference type="AlphaFoldDB" id="A0A5A7PZW4"/>
<reference evidence="2" key="1">
    <citation type="journal article" date="2019" name="Curr. Biol.">
        <title>Genome Sequence of Striga asiatica Provides Insight into the Evolution of Plant Parasitism.</title>
        <authorList>
            <person name="Yoshida S."/>
            <person name="Kim S."/>
            <person name="Wafula E.K."/>
            <person name="Tanskanen J."/>
            <person name="Kim Y.M."/>
            <person name="Honaas L."/>
            <person name="Yang Z."/>
            <person name="Spallek T."/>
            <person name="Conn C.E."/>
            <person name="Ichihashi Y."/>
            <person name="Cheong K."/>
            <person name="Cui S."/>
            <person name="Der J.P."/>
            <person name="Gundlach H."/>
            <person name="Jiao Y."/>
            <person name="Hori C."/>
            <person name="Ishida J.K."/>
            <person name="Kasahara H."/>
            <person name="Kiba T."/>
            <person name="Kim M.S."/>
            <person name="Koo N."/>
            <person name="Laohavisit A."/>
            <person name="Lee Y.H."/>
            <person name="Lumba S."/>
            <person name="McCourt P."/>
            <person name="Mortimer J.C."/>
            <person name="Mutuku J.M."/>
            <person name="Nomura T."/>
            <person name="Sasaki-Sekimoto Y."/>
            <person name="Seto Y."/>
            <person name="Wang Y."/>
            <person name="Wakatake T."/>
            <person name="Sakakibara H."/>
            <person name="Demura T."/>
            <person name="Yamaguchi S."/>
            <person name="Yoneyama K."/>
            <person name="Manabe R.I."/>
            <person name="Nelson D.C."/>
            <person name="Schulman A.H."/>
            <person name="Timko M.P."/>
            <person name="dePamphilis C.W."/>
            <person name="Choi D."/>
            <person name="Shirasu K."/>
        </authorList>
    </citation>
    <scope>NUCLEOTIDE SEQUENCE [LARGE SCALE GENOMIC DNA]</scope>
    <source>
        <strain evidence="2">cv. UVA1</strain>
    </source>
</reference>
<proteinExistence type="predicted"/>
<sequence length="124" mass="14309">MPIAKGAVLDLFGKPLFFDWFLEFLLIRRSWRMSPPTLQRAFTTSGYGPSDDFIVLKTLDLNHIVQESFNFQLDFYGNGFIRTRLVLEESAMDFVPDESTIKFDQENTLDVTLGWRPLPRSSPA</sequence>
<protein>
    <submittedName>
        <fullName evidence="1">Ribosomal S17 family protein</fullName>
    </submittedName>
</protein>
<evidence type="ECO:0000313" key="2">
    <source>
        <dbReference type="Proteomes" id="UP000325081"/>
    </source>
</evidence>
<dbReference type="OrthoDB" id="1470350at2759"/>
<accession>A0A5A7PZW4</accession>
<comment type="caution">
    <text evidence="1">The sequence shown here is derived from an EMBL/GenBank/DDBJ whole genome shotgun (WGS) entry which is preliminary data.</text>
</comment>
<gene>
    <name evidence="1" type="ORF">STAS_14086</name>
</gene>
<name>A0A5A7PZW4_STRAF</name>